<organism evidence="2 3">
    <name type="scientific">Arctia plantaginis</name>
    <name type="common">Wood tiger moth</name>
    <name type="synonym">Phalaena plantaginis</name>
    <dbReference type="NCBI Taxonomy" id="874455"/>
    <lineage>
        <taxon>Eukaryota</taxon>
        <taxon>Metazoa</taxon>
        <taxon>Ecdysozoa</taxon>
        <taxon>Arthropoda</taxon>
        <taxon>Hexapoda</taxon>
        <taxon>Insecta</taxon>
        <taxon>Pterygota</taxon>
        <taxon>Neoptera</taxon>
        <taxon>Endopterygota</taxon>
        <taxon>Lepidoptera</taxon>
        <taxon>Glossata</taxon>
        <taxon>Ditrysia</taxon>
        <taxon>Noctuoidea</taxon>
        <taxon>Erebidae</taxon>
        <taxon>Arctiinae</taxon>
        <taxon>Arctia</taxon>
    </lineage>
</organism>
<dbReference type="OrthoDB" id="7315849at2759"/>
<dbReference type="Proteomes" id="UP000494256">
    <property type="component" value="Unassembled WGS sequence"/>
</dbReference>
<reference evidence="2 3" key="1">
    <citation type="submission" date="2020-04" db="EMBL/GenBank/DDBJ databases">
        <authorList>
            <person name="Wallbank WR R."/>
            <person name="Pardo Diaz C."/>
            <person name="Kozak K."/>
            <person name="Martin S."/>
            <person name="Jiggins C."/>
            <person name="Moest M."/>
            <person name="Warren A I."/>
            <person name="Byers J.R.P. K."/>
            <person name="Montejo-Kovacevich G."/>
            <person name="Yen C E."/>
        </authorList>
    </citation>
    <scope>NUCLEOTIDE SEQUENCE [LARGE SCALE GENOMIC DNA]</scope>
</reference>
<proteinExistence type="predicted"/>
<evidence type="ECO:0000256" key="1">
    <source>
        <dbReference type="SAM" id="MobiDB-lite"/>
    </source>
</evidence>
<sequence length="381" mass="44210">MFLLHERWHYSPPSKADPEDQCDQNVPSSEIPENNREPKNTFEQTSVISVCLLDLIPANMARVYIRLLFLTFYLIQTRAMMMRNDALISKMVSNFQKDNTLTIESTPRAEMQPQQPKNVLSLMQSVLCKNFPTIPCDLIVEDSTLRTLIERSIQQLKYKKMSMEKTTSIPGYHLTLFPTINSEDLSNFLQVSETGYYSSNNARPEKIRGRKHKKQISKKQVEEKVSKKRSSKNKDSIRASHYPGHKNIRKFYPHKIKYKDKSAKAQREAYRDYSEEKLSMSVEAPEMNSGRKRMSSNYDVEPSDPPVWRIDYMKHGEPSLNMFAYEPDRLNEKLVKTGPNVIVAESMMEQSPRKDVLHPDVYIKKNFIRKNVIAMNSGGID</sequence>
<dbReference type="AlphaFoldDB" id="A0A8S0Z0J7"/>
<name>A0A8S0Z0J7_ARCPL</name>
<comment type="caution">
    <text evidence="2">The sequence shown here is derived from an EMBL/GenBank/DDBJ whole genome shotgun (WGS) entry which is preliminary data.</text>
</comment>
<evidence type="ECO:0000313" key="3">
    <source>
        <dbReference type="Proteomes" id="UP000494256"/>
    </source>
</evidence>
<dbReference type="EMBL" id="CADEBD010000226">
    <property type="protein sequence ID" value="CAB3225677.1"/>
    <property type="molecule type" value="Genomic_DNA"/>
</dbReference>
<feature type="region of interest" description="Disordered" evidence="1">
    <location>
        <begin position="199"/>
        <end position="244"/>
    </location>
</feature>
<feature type="compositionally biased region" description="Polar residues" evidence="1">
    <location>
        <begin position="23"/>
        <end position="32"/>
    </location>
</feature>
<feature type="compositionally biased region" description="Basic residues" evidence="1">
    <location>
        <begin position="208"/>
        <end position="217"/>
    </location>
</feature>
<gene>
    <name evidence="2" type="ORF">APLA_LOCUS2370</name>
</gene>
<evidence type="ECO:0000313" key="2">
    <source>
        <dbReference type="EMBL" id="CAB3225677.1"/>
    </source>
</evidence>
<protein>
    <submittedName>
        <fullName evidence="2">Uncharacterized protein</fullName>
    </submittedName>
</protein>
<feature type="region of interest" description="Disordered" evidence="1">
    <location>
        <begin position="11"/>
        <end position="40"/>
    </location>
</feature>
<accession>A0A8S0Z0J7</accession>